<evidence type="ECO:0000313" key="1">
    <source>
        <dbReference type="EMBL" id="GAF88354.1"/>
    </source>
</evidence>
<accession>X0T558</accession>
<feature type="non-terminal residue" evidence="1">
    <location>
        <position position="1"/>
    </location>
</feature>
<dbReference type="AlphaFoldDB" id="X0T558"/>
<comment type="caution">
    <text evidence="1">The sequence shown here is derived from an EMBL/GenBank/DDBJ whole genome shotgun (WGS) entry which is preliminary data.</text>
</comment>
<name>X0T558_9ZZZZ</name>
<sequence length="219" mass="24101">RWTLDAAAFFDYMLGGKGLAIDIEVLAKDWEKKFGHVARSLVVSYLRRNPGAVLELPPEHDTSKPWPSPRSWETAARLLAAVMSLGERKESDLAHLAVAGCVGDGQAESFMSWLIAINLPDPEELLKDAEKALKKLPKRHDQRGVTLEAVAVAACQDHPDKIKRWETAWAIVGPVFIKENDVGMPAAKYLAKNIVPGAKRPPETKQVIEILKKAGLLPS</sequence>
<reference evidence="1" key="1">
    <citation type="journal article" date="2014" name="Front. Microbiol.">
        <title>High frequency of phylogenetically diverse reductive dehalogenase-homologous genes in deep subseafloor sedimentary metagenomes.</title>
        <authorList>
            <person name="Kawai M."/>
            <person name="Futagami T."/>
            <person name="Toyoda A."/>
            <person name="Takaki Y."/>
            <person name="Nishi S."/>
            <person name="Hori S."/>
            <person name="Arai W."/>
            <person name="Tsubouchi T."/>
            <person name="Morono Y."/>
            <person name="Uchiyama I."/>
            <person name="Ito T."/>
            <person name="Fujiyama A."/>
            <person name="Inagaki F."/>
            <person name="Takami H."/>
        </authorList>
    </citation>
    <scope>NUCLEOTIDE SEQUENCE</scope>
    <source>
        <strain evidence="1">Expedition CK06-06</strain>
    </source>
</reference>
<dbReference type="EMBL" id="BARS01016569">
    <property type="protein sequence ID" value="GAF88354.1"/>
    <property type="molecule type" value="Genomic_DNA"/>
</dbReference>
<proteinExistence type="predicted"/>
<organism evidence="1">
    <name type="scientific">marine sediment metagenome</name>
    <dbReference type="NCBI Taxonomy" id="412755"/>
    <lineage>
        <taxon>unclassified sequences</taxon>
        <taxon>metagenomes</taxon>
        <taxon>ecological metagenomes</taxon>
    </lineage>
</organism>
<protein>
    <submittedName>
        <fullName evidence="1">Uncharacterized protein</fullName>
    </submittedName>
</protein>
<gene>
    <name evidence="1" type="ORF">S01H1_27238</name>
</gene>